<feature type="compositionally biased region" description="Low complexity" evidence="1">
    <location>
        <begin position="266"/>
        <end position="278"/>
    </location>
</feature>
<name>A0A9P6FLI1_9FUNG</name>
<protein>
    <submittedName>
        <fullName evidence="2">Uncharacterized protein</fullName>
    </submittedName>
</protein>
<reference evidence="2" key="1">
    <citation type="journal article" date="2020" name="Fungal Divers.">
        <title>Resolving the Mortierellaceae phylogeny through synthesis of multi-gene phylogenetics and phylogenomics.</title>
        <authorList>
            <person name="Vandepol N."/>
            <person name="Liber J."/>
            <person name="Desiro A."/>
            <person name="Na H."/>
            <person name="Kennedy M."/>
            <person name="Barry K."/>
            <person name="Grigoriev I.V."/>
            <person name="Miller A.N."/>
            <person name="O'Donnell K."/>
            <person name="Stajich J.E."/>
            <person name="Bonito G."/>
        </authorList>
    </citation>
    <scope>NUCLEOTIDE SEQUENCE</scope>
    <source>
        <strain evidence="2">KOD1015</strain>
    </source>
</reference>
<keyword evidence="3" id="KW-1185">Reference proteome</keyword>
<feature type="compositionally biased region" description="Polar residues" evidence="1">
    <location>
        <begin position="463"/>
        <end position="475"/>
    </location>
</feature>
<feature type="region of interest" description="Disordered" evidence="1">
    <location>
        <begin position="79"/>
        <end position="241"/>
    </location>
</feature>
<feature type="non-terminal residue" evidence="2">
    <location>
        <position position="497"/>
    </location>
</feature>
<proteinExistence type="predicted"/>
<feature type="region of interest" description="Disordered" evidence="1">
    <location>
        <begin position="36"/>
        <end position="60"/>
    </location>
</feature>
<feature type="compositionally biased region" description="Low complexity" evidence="1">
    <location>
        <begin position="117"/>
        <end position="132"/>
    </location>
</feature>
<evidence type="ECO:0000313" key="2">
    <source>
        <dbReference type="EMBL" id="KAF9577427.1"/>
    </source>
</evidence>
<organism evidence="2 3">
    <name type="scientific">Lunasporangiospora selenospora</name>
    <dbReference type="NCBI Taxonomy" id="979761"/>
    <lineage>
        <taxon>Eukaryota</taxon>
        <taxon>Fungi</taxon>
        <taxon>Fungi incertae sedis</taxon>
        <taxon>Mucoromycota</taxon>
        <taxon>Mortierellomycotina</taxon>
        <taxon>Mortierellomycetes</taxon>
        <taxon>Mortierellales</taxon>
        <taxon>Mortierellaceae</taxon>
        <taxon>Lunasporangiospora</taxon>
    </lineage>
</organism>
<feature type="compositionally biased region" description="Basic and acidic residues" evidence="1">
    <location>
        <begin position="405"/>
        <end position="415"/>
    </location>
</feature>
<feature type="compositionally biased region" description="Low complexity" evidence="1">
    <location>
        <begin position="221"/>
        <end position="234"/>
    </location>
</feature>
<accession>A0A9P6FLI1</accession>
<feature type="region of interest" description="Disordered" evidence="1">
    <location>
        <begin position="405"/>
        <end position="475"/>
    </location>
</feature>
<dbReference type="AlphaFoldDB" id="A0A9P6FLI1"/>
<gene>
    <name evidence="2" type="ORF">BGW38_007367</name>
</gene>
<evidence type="ECO:0000256" key="1">
    <source>
        <dbReference type="SAM" id="MobiDB-lite"/>
    </source>
</evidence>
<feature type="compositionally biased region" description="Basic and acidic residues" evidence="1">
    <location>
        <begin position="287"/>
        <end position="296"/>
    </location>
</feature>
<dbReference type="EMBL" id="JAABOA010004852">
    <property type="protein sequence ID" value="KAF9577427.1"/>
    <property type="molecule type" value="Genomic_DNA"/>
</dbReference>
<sequence length="497" mass="53585">MGKGHLDRPVPQAHVAHGIISTTTFETNDLLDNNLSGLSKATETTPTANSQPKAVRQSQSLSQLSKIALEWTMGNKGPRTWNLSIRSNSNQPGNPQQTRSPRKPALDTLFEEPVKAGSSSTQGQEGSSSNSGLDNMEATPVEDGKIESASGSRGCIAGERPLPPTPTQEQAFERTHKRSIGRDLENDLASSVAGGQDPKEKRVALSDIVSGQSSGSIDTNGQESYSGQGPSSSSHARTQPSRYPLPHALMMAGHGSKSARAACTIPSPTSLPTTPISPGLFSNGRQTSDHMDDRTGQDSGRGVESTDGGLRNGCPAPGDQDHPPGSVEWAQGFLEKMTGLFEDLEQIFPCVQLEAMGKRQDDLVEQLQVAACLHTKLRQENEMLREMYEYATEENNVIFEAKPETGKIRDPRMDKGLSNNRLRGSNGSNSRFRWNGSAGEEEERDGGGGGDGGGVDQMKSETGHNTTIESRDMTLSQMRDMLYKACKDRALAEHQKR</sequence>
<comment type="caution">
    <text evidence="2">The sequence shown here is derived from an EMBL/GenBank/DDBJ whole genome shotgun (WGS) entry which is preliminary data.</text>
</comment>
<feature type="compositionally biased region" description="Low complexity" evidence="1">
    <location>
        <begin position="416"/>
        <end position="437"/>
    </location>
</feature>
<feature type="region of interest" description="Disordered" evidence="1">
    <location>
        <begin position="266"/>
        <end position="326"/>
    </location>
</feature>
<dbReference type="Proteomes" id="UP000780801">
    <property type="component" value="Unassembled WGS sequence"/>
</dbReference>
<feature type="compositionally biased region" description="Polar residues" evidence="1">
    <location>
        <begin position="209"/>
        <end position="220"/>
    </location>
</feature>
<evidence type="ECO:0000313" key="3">
    <source>
        <dbReference type="Proteomes" id="UP000780801"/>
    </source>
</evidence>
<feature type="compositionally biased region" description="Polar residues" evidence="1">
    <location>
        <begin position="81"/>
        <end position="99"/>
    </location>
</feature>